<keyword evidence="2" id="KW-1185">Reference proteome</keyword>
<keyword evidence="1" id="KW-0812">Transmembrane</keyword>
<sequence>MDTLDYLRSAGMVIAFCVTAFSGRKNWMLTDLIVSVVFGAAWFILPTYTLGFQTVGKLNTLHAHVTRDFAAHMLSSAFVWWKTRESRDETVPVTLMTGRVVGNSILLCAMVYAQKYAAGKGVWTEQHIWFGMLGCACWLLGNLIQLLKTKDFGGSFQGDTRLDWHLRIDFYIVFVISVVRFAFPEVAPDFVAKQPLLKGGVDAIIIHMVRAISALSIGYCMTVFNAPMFRYDADKKAVLQGRLVLGLIMWLLLLWEVYKGMLSFQAVAIVMLAQSVIFINAAAGGFFYTRPVPPSLKKN</sequence>
<name>A0A1S3K9D3_LINAN</name>
<feature type="transmembrane region" description="Helical" evidence="1">
    <location>
        <begin position="128"/>
        <end position="147"/>
    </location>
</feature>
<evidence type="ECO:0000313" key="2">
    <source>
        <dbReference type="Proteomes" id="UP000085678"/>
    </source>
</evidence>
<feature type="transmembrane region" description="Helical" evidence="1">
    <location>
        <begin position="29"/>
        <end position="49"/>
    </location>
</feature>
<dbReference type="Proteomes" id="UP000085678">
    <property type="component" value="Unplaced"/>
</dbReference>
<feature type="transmembrane region" description="Helical" evidence="1">
    <location>
        <begin position="264"/>
        <end position="288"/>
    </location>
</feature>
<accession>A0A1S3K9D3</accession>
<feature type="transmembrane region" description="Helical" evidence="1">
    <location>
        <begin position="237"/>
        <end position="258"/>
    </location>
</feature>
<evidence type="ECO:0000256" key="1">
    <source>
        <dbReference type="SAM" id="Phobius"/>
    </source>
</evidence>
<dbReference type="OrthoDB" id="6126409at2759"/>
<feature type="transmembrane region" description="Helical" evidence="1">
    <location>
        <begin position="204"/>
        <end position="225"/>
    </location>
</feature>
<gene>
    <name evidence="3" type="primary">LOC106179679</name>
</gene>
<evidence type="ECO:0000313" key="3">
    <source>
        <dbReference type="RefSeq" id="XP_013418871.1"/>
    </source>
</evidence>
<dbReference type="RefSeq" id="XP_013418871.1">
    <property type="nucleotide sequence ID" value="XM_013563417.2"/>
</dbReference>
<keyword evidence="1" id="KW-1133">Transmembrane helix</keyword>
<proteinExistence type="predicted"/>
<feature type="transmembrane region" description="Helical" evidence="1">
    <location>
        <begin position="93"/>
        <end position="113"/>
    </location>
</feature>
<keyword evidence="1" id="KW-0472">Membrane</keyword>
<protein>
    <submittedName>
        <fullName evidence="3">Uncharacterized protein LOC106179679 isoform X2</fullName>
    </submittedName>
</protein>
<organism evidence="2 3">
    <name type="scientific">Lingula anatina</name>
    <name type="common">Brachiopod</name>
    <name type="synonym">Lingula unguis</name>
    <dbReference type="NCBI Taxonomy" id="7574"/>
    <lineage>
        <taxon>Eukaryota</taxon>
        <taxon>Metazoa</taxon>
        <taxon>Spiralia</taxon>
        <taxon>Lophotrochozoa</taxon>
        <taxon>Brachiopoda</taxon>
        <taxon>Linguliformea</taxon>
        <taxon>Lingulata</taxon>
        <taxon>Lingulida</taxon>
        <taxon>Linguloidea</taxon>
        <taxon>Lingulidae</taxon>
        <taxon>Lingula</taxon>
    </lineage>
</organism>
<dbReference type="GeneID" id="106179679"/>
<feature type="transmembrane region" description="Helical" evidence="1">
    <location>
        <begin position="168"/>
        <end position="184"/>
    </location>
</feature>
<reference evidence="3" key="1">
    <citation type="submission" date="2025-08" db="UniProtKB">
        <authorList>
            <consortium name="RefSeq"/>
        </authorList>
    </citation>
    <scope>IDENTIFICATION</scope>
    <source>
        <tissue evidence="3">Gonads</tissue>
    </source>
</reference>
<dbReference type="AlphaFoldDB" id="A0A1S3K9D3"/>